<organism evidence="7 8">
    <name type="scientific">Sphingobium phenoxybenzoativorans</name>
    <dbReference type="NCBI Taxonomy" id="1592790"/>
    <lineage>
        <taxon>Bacteria</taxon>
        <taxon>Pseudomonadati</taxon>
        <taxon>Pseudomonadota</taxon>
        <taxon>Alphaproteobacteria</taxon>
        <taxon>Sphingomonadales</taxon>
        <taxon>Sphingomonadaceae</taxon>
        <taxon>Sphingobium</taxon>
    </lineage>
</organism>
<comment type="similarity">
    <text evidence="1">Belongs to the short-chain dehydrogenases/reductases (SDR) family.</text>
</comment>
<name>A0A975Q426_9SPHN</name>
<keyword evidence="4" id="KW-0443">Lipid metabolism</keyword>
<dbReference type="PRINTS" id="PR00080">
    <property type="entry name" value="SDRFAMILY"/>
</dbReference>
<dbReference type="Proteomes" id="UP000681425">
    <property type="component" value="Chromosome"/>
</dbReference>
<dbReference type="InterPro" id="IPR036291">
    <property type="entry name" value="NAD(P)-bd_dom_sf"/>
</dbReference>
<dbReference type="Pfam" id="PF13561">
    <property type="entry name" value="adh_short_C2"/>
    <property type="match status" value="1"/>
</dbReference>
<dbReference type="Gene3D" id="3.40.50.720">
    <property type="entry name" value="NAD(P)-binding Rossmann-like Domain"/>
    <property type="match status" value="1"/>
</dbReference>
<dbReference type="InterPro" id="IPR002347">
    <property type="entry name" value="SDR_fam"/>
</dbReference>
<protein>
    <submittedName>
        <fullName evidence="7">SDR family oxidoreductase</fullName>
    </submittedName>
</protein>
<evidence type="ECO:0000313" key="8">
    <source>
        <dbReference type="Proteomes" id="UP000681425"/>
    </source>
</evidence>
<evidence type="ECO:0000256" key="6">
    <source>
        <dbReference type="ARBA" id="ARBA00051383"/>
    </source>
</evidence>
<dbReference type="AlphaFoldDB" id="A0A975Q426"/>
<dbReference type="GO" id="GO:0016491">
    <property type="term" value="F:oxidoreductase activity"/>
    <property type="evidence" value="ECO:0007669"/>
    <property type="project" value="UniProtKB-KW"/>
</dbReference>
<keyword evidence="8" id="KW-1185">Reference proteome</keyword>
<dbReference type="EMBL" id="CP073910">
    <property type="protein sequence ID" value="QUT08172.1"/>
    <property type="molecule type" value="Genomic_DNA"/>
</dbReference>
<evidence type="ECO:0000256" key="2">
    <source>
        <dbReference type="ARBA" id="ARBA00023002"/>
    </source>
</evidence>
<dbReference type="PANTHER" id="PTHR43180">
    <property type="entry name" value="3-OXOACYL-(ACYL-CARRIER-PROTEIN) REDUCTASE (AFU_ORTHOLOGUE AFUA_6G11210)"/>
    <property type="match status" value="1"/>
</dbReference>
<evidence type="ECO:0000256" key="1">
    <source>
        <dbReference type="ARBA" id="ARBA00006484"/>
    </source>
</evidence>
<keyword evidence="5" id="KW-0753">Steroid metabolism</keyword>
<keyword evidence="3" id="KW-0520">NAD</keyword>
<dbReference type="PANTHER" id="PTHR43180:SF28">
    <property type="entry name" value="NAD(P)-BINDING ROSSMANN-FOLD SUPERFAMILY PROTEIN"/>
    <property type="match status" value="1"/>
</dbReference>
<evidence type="ECO:0000256" key="4">
    <source>
        <dbReference type="ARBA" id="ARBA00023098"/>
    </source>
</evidence>
<dbReference type="GO" id="GO:0008202">
    <property type="term" value="P:steroid metabolic process"/>
    <property type="evidence" value="ECO:0007669"/>
    <property type="project" value="UniProtKB-KW"/>
</dbReference>
<evidence type="ECO:0000256" key="5">
    <source>
        <dbReference type="ARBA" id="ARBA00023221"/>
    </source>
</evidence>
<dbReference type="KEGG" id="spph:KFK14_08270"/>
<gene>
    <name evidence="7" type="ORF">KFK14_08270</name>
</gene>
<dbReference type="FunFam" id="3.40.50.720:FF:000084">
    <property type="entry name" value="Short-chain dehydrogenase reductase"/>
    <property type="match status" value="1"/>
</dbReference>
<proteinExistence type="inferred from homology"/>
<evidence type="ECO:0000256" key="3">
    <source>
        <dbReference type="ARBA" id="ARBA00023027"/>
    </source>
</evidence>
<dbReference type="PRINTS" id="PR00081">
    <property type="entry name" value="GDHRDH"/>
</dbReference>
<dbReference type="SUPFAM" id="SSF51735">
    <property type="entry name" value="NAD(P)-binding Rossmann-fold domains"/>
    <property type="match status" value="1"/>
</dbReference>
<keyword evidence="2" id="KW-0560">Oxidoreductase</keyword>
<comment type="catalytic activity">
    <reaction evidence="6">
        <text>2,5-dichlorocyclohexa-2,5-dien-1,4-diol + NAD(+) = 2,5-dichlorohydroquinone + NADH + H(+)</text>
        <dbReference type="Rhea" id="RHEA:15741"/>
        <dbReference type="ChEBI" id="CHEBI:15378"/>
        <dbReference type="ChEBI" id="CHEBI:27545"/>
        <dbReference type="ChEBI" id="CHEBI:28975"/>
        <dbReference type="ChEBI" id="CHEBI:57540"/>
        <dbReference type="ChEBI" id="CHEBI:57945"/>
    </reaction>
</comment>
<evidence type="ECO:0000313" key="7">
    <source>
        <dbReference type="EMBL" id="QUT08172.1"/>
    </source>
</evidence>
<sequence>MAGVEGLVTVITGAASGIGEATARRFSAGGAKLILGDIQEEQGQALAAELGADFRRCDVTDEADVAALVDLAVDRHGRLDCMINNAGQLGAIGSITEISDDAWNRTIAILMSSVFYGMKHAGRVMKGQGDGCILSTSSVAGIAPLGPHAYTAAKHGVIGLTTSVASELAGSGIRVNAVAPGNAPSRMTALAYGGEEEMRKASAARNPLRRVMEADDVAGAFAYLASADGRNITGQVLTLDAGLSACRLDASYYAKASDYVDEAGPSAKSGSR</sequence>
<reference evidence="7" key="1">
    <citation type="submission" date="2021-04" db="EMBL/GenBank/DDBJ databases">
        <title>Isolation of p-tert-butylphenol degrading bacteria Sphingobium phenoxybenzoativorans Tas13 from active sludge.</title>
        <authorList>
            <person name="Li Y."/>
        </authorList>
    </citation>
    <scope>NUCLEOTIDE SEQUENCE</scope>
    <source>
        <strain evidence="7">Tas13</strain>
    </source>
</reference>
<accession>A0A975Q426</accession>